<dbReference type="AlphaFoldDB" id="A0A844M232"/>
<dbReference type="PANTHER" id="PTHR30346:SF17">
    <property type="entry name" value="LYSR FAMILY TRANSCRIPTIONAL REGULATOR"/>
    <property type="match status" value="1"/>
</dbReference>
<dbReference type="InterPro" id="IPR036390">
    <property type="entry name" value="WH_DNA-bd_sf"/>
</dbReference>
<gene>
    <name evidence="6" type="ORF">GB996_08640</name>
</gene>
<dbReference type="InterPro" id="IPR005119">
    <property type="entry name" value="LysR_subst-bd"/>
</dbReference>
<comment type="caution">
    <text evidence="6">The sequence shown here is derived from an EMBL/GenBank/DDBJ whole genome shotgun (WGS) entry which is preliminary data.</text>
</comment>
<evidence type="ECO:0000256" key="4">
    <source>
        <dbReference type="ARBA" id="ARBA00023163"/>
    </source>
</evidence>
<protein>
    <submittedName>
        <fullName evidence="6">LysR family transcriptional regulator</fullName>
    </submittedName>
</protein>
<dbReference type="RefSeq" id="WP_155587418.1">
    <property type="nucleotide sequence ID" value="NZ_WFKQ01000007.1"/>
</dbReference>
<evidence type="ECO:0000313" key="6">
    <source>
        <dbReference type="EMBL" id="MUG32863.1"/>
    </source>
</evidence>
<dbReference type="PROSITE" id="PS50931">
    <property type="entry name" value="HTH_LYSR"/>
    <property type="match status" value="1"/>
</dbReference>
<dbReference type="InterPro" id="IPR000847">
    <property type="entry name" value="LysR_HTH_N"/>
</dbReference>
<dbReference type="GO" id="GO:0003677">
    <property type="term" value="F:DNA binding"/>
    <property type="evidence" value="ECO:0007669"/>
    <property type="project" value="UniProtKB-KW"/>
</dbReference>
<dbReference type="Proteomes" id="UP000442109">
    <property type="component" value="Unassembled WGS sequence"/>
</dbReference>
<dbReference type="PRINTS" id="PR00039">
    <property type="entry name" value="HTHLYSR"/>
</dbReference>
<dbReference type="SUPFAM" id="SSF46785">
    <property type="entry name" value="Winged helix' DNA-binding domain"/>
    <property type="match status" value="1"/>
</dbReference>
<evidence type="ECO:0000256" key="2">
    <source>
        <dbReference type="ARBA" id="ARBA00023015"/>
    </source>
</evidence>
<accession>A0A844M232</accession>
<evidence type="ECO:0000313" key="7">
    <source>
        <dbReference type="Proteomes" id="UP000442109"/>
    </source>
</evidence>
<dbReference type="Pfam" id="PF00126">
    <property type="entry name" value="HTH_1"/>
    <property type="match status" value="1"/>
</dbReference>
<keyword evidence="3" id="KW-0238">DNA-binding</keyword>
<evidence type="ECO:0000256" key="1">
    <source>
        <dbReference type="ARBA" id="ARBA00009437"/>
    </source>
</evidence>
<keyword evidence="2" id="KW-0805">Transcription regulation</keyword>
<evidence type="ECO:0000259" key="5">
    <source>
        <dbReference type="PROSITE" id="PS50931"/>
    </source>
</evidence>
<dbReference type="GO" id="GO:0032993">
    <property type="term" value="C:protein-DNA complex"/>
    <property type="evidence" value="ECO:0007669"/>
    <property type="project" value="TreeGrafter"/>
</dbReference>
<dbReference type="Pfam" id="PF03466">
    <property type="entry name" value="LysR_substrate"/>
    <property type="match status" value="1"/>
</dbReference>
<dbReference type="Gene3D" id="3.40.190.10">
    <property type="entry name" value="Periplasmic binding protein-like II"/>
    <property type="match status" value="2"/>
</dbReference>
<organism evidence="6 7">
    <name type="scientific">Psychrobacter sanguinis</name>
    <dbReference type="NCBI Taxonomy" id="861445"/>
    <lineage>
        <taxon>Bacteria</taxon>
        <taxon>Pseudomonadati</taxon>
        <taxon>Pseudomonadota</taxon>
        <taxon>Gammaproteobacteria</taxon>
        <taxon>Moraxellales</taxon>
        <taxon>Moraxellaceae</taxon>
        <taxon>Psychrobacter</taxon>
    </lineage>
</organism>
<evidence type="ECO:0000256" key="3">
    <source>
        <dbReference type="ARBA" id="ARBA00023125"/>
    </source>
</evidence>
<keyword evidence="4" id="KW-0804">Transcription</keyword>
<dbReference type="SUPFAM" id="SSF53850">
    <property type="entry name" value="Periplasmic binding protein-like II"/>
    <property type="match status" value="1"/>
</dbReference>
<comment type="similarity">
    <text evidence="1">Belongs to the LysR transcriptional regulatory family.</text>
</comment>
<dbReference type="EMBL" id="WFKQ01000007">
    <property type="protein sequence ID" value="MUG32863.1"/>
    <property type="molecule type" value="Genomic_DNA"/>
</dbReference>
<dbReference type="Gene3D" id="1.10.10.10">
    <property type="entry name" value="Winged helix-like DNA-binding domain superfamily/Winged helix DNA-binding domain"/>
    <property type="match status" value="1"/>
</dbReference>
<feature type="domain" description="HTH lysR-type" evidence="5">
    <location>
        <begin position="1"/>
        <end position="58"/>
    </location>
</feature>
<name>A0A844M232_9GAMM</name>
<dbReference type="PANTHER" id="PTHR30346">
    <property type="entry name" value="TRANSCRIPTIONAL DUAL REGULATOR HCAR-RELATED"/>
    <property type="match status" value="1"/>
</dbReference>
<sequence length="298" mass="34356">MELRHLRYFVTVADCQSFNEAAKKLHISQPPLSRQIKQLEEELNIELIDRTQRPINLTDAGVFFYEHASRIISEADYLKSMTRRMARTQNTISIGFVSSILYGTLPKVISGFRKFYPNIEVKLYELNSWQQIEALKCGKIDAGFGRMRFEDPLIDRVVLREEKLVAAVPINHKFSREKTTSISLLDLQHEPLLLYPKEPRPSLIDQILDIFEERKIQLSNSSEVRELQVALGLVAAGEGLTLVPNTVAHIRKDEICYIELDDYHVTSPIIISSRYHEKSEVLKTLLKVARMNYTKQTP</sequence>
<dbReference type="InterPro" id="IPR036388">
    <property type="entry name" value="WH-like_DNA-bd_sf"/>
</dbReference>
<dbReference type="FunFam" id="1.10.10.10:FF:000001">
    <property type="entry name" value="LysR family transcriptional regulator"/>
    <property type="match status" value="1"/>
</dbReference>
<dbReference type="OrthoDB" id="5289754at2"/>
<reference evidence="6 7" key="1">
    <citation type="journal article" date="2019" name="PLoS ONE">
        <title>Pup mortality in New Zealand sea lions (Phocarctos hookeri) at Enderby Island, Auckland Islands, 2013-18.</title>
        <authorList>
            <person name="Michael S.A."/>
            <person name="Hayman D.T.S."/>
            <person name="Gray R."/>
            <person name="Zhang J."/>
            <person name="Rogers L."/>
            <person name="Roe W.D."/>
        </authorList>
    </citation>
    <scope>NUCLEOTIDE SEQUENCE [LARGE SCALE GENOMIC DNA]</scope>
    <source>
        <strain evidence="6 7">SM868</strain>
    </source>
</reference>
<keyword evidence="7" id="KW-1185">Reference proteome</keyword>
<dbReference type="GO" id="GO:0003700">
    <property type="term" value="F:DNA-binding transcription factor activity"/>
    <property type="evidence" value="ECO:0007669"/>
    <property type="project" value="InterPro"/>
</dbReference>
<proteinExistence type="inferred from homology"/>